<evidence type="ECO:0000313" key="2">
    <source>
        <dbReference type="Proteomes" id="UP000265520"/>
    </source>
</evidence>
<accession>A0A392PNY7</accession>
<dbReference type="Proteomes" id="UP000265520">
    <property type="component" value="Unassembled WGS sequence"/>
</dbReference>
<protein>
    <submittedName>
        <fullName evidence="1">U-box domain-containing protein 38-like</fullName>
    </submittedName>
</protein>
<evidence type="ECO:0000313" key="1">
    <source>
        <dbReference type="EMBL" id="MCI13160.1"/>
    </source>
</evidence>
<sequence>MQCRVYGEFVEGNELESEATQENCVAALYASSHGSSRFKGLANEAKVVEVEVLRVIEESRR</sequence>
<name>A0A392PNY7_9FABA</name>
<dbReference type="EMBL" id="LXQA010087122">
    <property type="protein sequence ID" value="MCI13160.1"/>
    <property type="molecule type" value="Genomic_DNA"/>
</dbReference>
<dbReference type="AlphaFoldDB" id="A0A392PNY7"/>
<feature type="non-terminal residue" evidence="1">
    <location>
        <position position="61"/>
    </location>
</feature>
<organism evidence="1 2">
    <name type="scientific">Trifolium medium</name>
    <dbReference type="NCBI Taxonomy" id="97028"/>
    <lineage>
        <taxon>Eukaryota</taxon>
        <taxon>Viridiplantae</taxon>
        <taxon>Streptophyta</taxon>
        <taxon>Embryophyta</taxon>
        <taxon>Tracheophyta</taxon>
        <taxon>Spermatophyta</taxon>
        <taxon>Magnoliopsida</taxon>
        <taxon>eudicotyledons</taxon>
        <taxon>Gunneridae</taxon>
        <taxon>Pentapetalae</taxon>
        <taxon>rosids</taxon>
        <taxon>fabids</taxon>
        <taxon>Fabales</taxon>
        <taxon>Fabaceae</taxon>
        <taxon>Papilionoideae</taxon>
        <taxon>50 kb inversion clade</taxon>
        <taxon>NPAAA clade</taxon>
        <taxon>Hologalegina</taxon>
        <taxon>IRL clade</taxon>
        <taxon>Trifolieae</taxon>
        <taxon>Trifolium</taxon>
    </lineage>
</organism>
<comment type="caution">
    <text evidence="1">The sequence shown here is derived from an EMBL/GenBank/DDBJ whole genome shotgun (WGS) entry which is preliminary data.</text>
</comment>
<reference evidence="1 2" key="1">
    <citation type="journal article" date="2018" name="Front. Plant Sci.">
        <title>Red Clover (Trifolium pratense) and Zigzag Clover (T. medium) - A Picture of Genomic Similarities and Differences.</title>
        <authorList>
            <person name="Dluhosova J."/>
            <person name="Istvanek J."/>
            <person name="Nedelnik J."/>
            <person name="Repkova J."/>
        </authorList>
    </citation>
    <scope>NUCLEOTIDE SEQUENCE [LARGE SCALE GENOMIC DNA]</scope>
    <source>
        <strain evidence="2">cv. 10/8</strain>
        <tissue evidence="1">Leaf</tissue>
    </source>
</reference>
<keyword evidence="2" id="KW-1185">Reference proteome</keyword>
<proteinExistence type="predicted"/>